<organism evidence="8 9">
    <name type="scientific">Cladorrhinum samala</name>
    <dbReference type="NCBI Taxonomy" id="585594"/>
    <lineage>
        <taxon>Eukaryota</taxon>
        <taxon>Fungi</taxon>
        <taxon>Dikarya</taxon>
        <taxon>Ascomycota</taxon>
        <taxon>Pezizomycotina</taxon>
        <taxon>Sordariomycetes</taxon>
        <taxon>Sordariomycetidae</taxon>
        <taxon>Sordariales</taxon>
        <taxon>Podosporaceae</taxon>
        <taxon>Cladorrhinum</taxon>
    </lineage>
</organism>
<proteinExistence type="inferred from homology"/>
<dbReference type="EMBL" id="MU864936">
    <property type="protein sequence ID" value="KAK4465904.1"/>
    <property type="molecule type" value="Genomic_DNA"/>
</dbReference>
<evidence type="ECO:0000256" key="6">
    <source>
        <dbReference type="SAM" id="Phobius"/>
    </source>
</evidence>
<evidence type="ECO:0000259" key="7">
    <source>
        <dbReference type="Pfam" id="PF20684"/>
    </source>
</evidence>
<feature type="transmembrane region" description="Helical" evidence="6">
    <location>
        <begin position="15"/>
        <end position="35"/>
    </location>
</feature>
<sequence>MAPQIFTDHEQCSNFIVAVVAIPVTVFVVSLRVLSTVRAGKGVGRENWFALLALLAFLVYASIDLWIIFTLNGRSILQVERFPTETIVAIYKAAYVINIAAPLNQTFAKLCLLALYYRIFSISRAFVYWVYGVGVAQILWCLSVICFRLFLCQPITDAWNPFIRGNCLDSQILLACGDSINSLLDFILIFMAIWMVVKLRVTRADKIRMSVLFALGGFAGVVGIVKVIEAWGTIGSNVRNSSWNMAQQATSIVCCCVPIYNNLLSTIKGKRRATYTARNGDAGWTLRERNRTLRFTTKGAEDNWLSSQRELVWIANQEIATQGDYQLKNQVTHKSLEVESP</sequence>
<dbReference type="InterPro" id="IPR052337">
    <property type="entry name" value="SAT4-like"/>
</dbReference>
<accession>A0AAV9HYH5</accession>
<feature type="transmembrane region" description="Helical" evidence="6">
    <location>
        <begin position="209"/>
        <end position="228"/>
    </location>
</feature>
<gene>
    <name evidence="8" type="ORF">QBC42DRAFT_260635</name>
</gene>
<evidence type="ECO:0000256" key="5">
    <source>
        <dbReference type="ARBA" id="ARBA00038359"/>
    </source>
</evidence>
<evidence type="ECO:0000256" key="1">
    <source>
        <dbReference type="ARBA" id="ARBA00004141"/>
    </source>
</evidence>
<protein>
    <recommendedName>
        <fullName evidence="7">Rhodopsin domain-containing protein</fullName>
    </recommendedName>
</protein>
<feature type="transmembrane region" description="Helical" evidence="6">
    <location>
        <begin position="89"/>
        <end position="116"/>
    </location>
</feature>
<dbReference type="Pfam" id="PF20684">
    <property type="entry name" value="Fung_rhodopsin"/>
    <property type="match status" value="1"/>
</dbReference>
<feature type="transmembrane region" description="Helical" evidence="6">
    <location>
        <begin position="47"/>
        <end position="69"/>
    </location>
</feature>
<dbReference type="PANTHER" id="PTHR33048:SF47">
    <property type="entry name" value="INTEGRAL MEMBRANE PROTEIN-RELATED"/>
    <property type="match status" value="1"/>
</dbReference>
<evidence type="ECO:0000313" key="8">
    <source>
        <dbReference type="EMBL" id="KAK4465904.1"/>
    </source>
</evidence>
<feature type="transmembrane region" description="Helical" evidence="6">
    <location>
        <begin position="248"/>
        <end position="264"/>
    </location>
</feature>
<dbReference type="InterPro" id="IPR049326">
    <property type="entry name" value="Rhodopsin_dom_fungi"/>
</dbReference>
<evidence type="ECO:0000256" key="3">
    <source>
        <dbReference type="ARBA" id="ARBA00022989"/>
    </source>
</evidence>
<reference evidence="8" key="2">
    <citation type="submission" date="2023-06" db="EMBL/GenBank/DDBJ databases">
        <authorList>
            <consortium name="Lawrence Berkeley National Laboratory"/>
            <person name="Mondo S.J."/>
            <person name="Hensen N."/>
            <person name="Bonometti L."/>
            <person name="Westerberg I."/>
            <person name="Brannstrom I.O."/>
            <person name="Guillou S."/>
            <person name="Cros-Aarteil S."/>
            <person name="Calhoun S."/>
            <person name="Haridas S."/>
            <person name="Kuo A."/>
            <person name="Pangilinan J."/>
            <person name="Riley R."/>
            <person name="Labutti K."/>
            <person name="Andreopoulos B."/>
            <person name="Lipzen A."/>
            <person name="Chen C."/>
            <person name="Yanf M."/>
            <person name="Daum C."/>
            <person name="Ng V."/>
            <person name="Clum A."/>
            <person name="Steindorff A."/>
            <person name="Ohm R."/>
            <person name="Martin F."/>
            <person name="Silar P."/>
            <person name="Natvig D."/>
            <person name="Lalanne C."/>
            <person name="Gautier V."/>
            <person name="Ament-Velasquez S.L."/>
            <person name="Kruys A."/>
            <person name="Hutchinson M.I."/>
            <person name="Powell A.J."/>
            <person name="Barry K."/>
            <person name="Miller A.N."/>
            <person name="Grigoriev I.V."/>
            <person name="Debuchy R."/>
            <person name="Gladieux P."/>
            <person name="Thoren M.H."/>
            <person name="Johannesson H."/>
        </authorList>
    </citation>
    <scope>NUCLEOTIDE SEQUENCE</scope>
    <source>
        <strain evidence="8">PSN324</strain>
    </source>
</reference>
<evidence type="ECO:0000256" key="2">
    <source>
        <dbReference type="ARBA" id="ARBA00022692"/>
    </source>
</evidence>
<keyword evidence="9" id="KW-1185">Reference proteome</keyword>
<dbReference type="PANTHER" id="PTHR33048">
    <property type="entry name" value="PTH11-LIKE INTEGRAL MEMBRANE PROTEIN (AFU_ORTHOLOGUE AFUA_5G11245)"/>
    <property type="match status" value="1"/>
</dbReference>
<comment type="subcellular location">
    <subcellularLocation>
        <location evidence="1">Membrane</location>
        <topology evidence="1">Multi-pass membrane protein</topology>
    </subcellularLocation>
</comment>
<feature type="transmembrane region" description="Helical" evidence="6">
    <location>
        <begin position="171"/>
        <end position="197"/>
    </location>
</feature>
<keyword evidence="3 6" id="KW-1133">Transmembrane helix</keyword>
<keyword evidence="2 6" id="KW-0812">Transmembrane</keyword>
<comment type="similarity">
    <text evidence="5">Belongs to the SAT4 family.</text>
</comment>
<dbReference type="AlphaFoldDB" id="A0AAV9HYH5"/>
<dbReference type="Proteomes" id="UP001321749">
    <property type="component" value="Unassembled WGS sequence"/>
</dbReference>
<comment type="caution">
    <text evidence="8">The sequence shown here is derived from an EMBL/GenBank/DDBJ whole genome shotgun (WGS) entry which is preliminary data.</text>
</comment>
<reference evidence="8" key="1">
    <citation type="journal article" date="2023" name="Mol. Phylogenet. Evol.">
        <title>Genome-scale phylogeny and comparative genomics of the fungal order Sordariales.</title>
        <authorList>
            <person name="Hensen N."/>
            <person name="Bonometti L."/>
            <person name="Westerberg I."/>
            <person name="Brannstrom I.O."/>
            <person name="Guillou S."/>
            <person name="Cros-Aarteil S."/>
            <person name="Calhoun S."/>
            <person name="Haridas S."/>
            <person name="Kuo A."/>
            <person name="Mondo S."/>
            <person name="Pangilinan J."/>
            <person name="Riley R."/>
            <person name="LaButti K."/>
            <person name="Andreopoulos B."/>
            <person name="Lipzen A."/>
            <person name="Chen C."/>
            <person name="Yan M."/>
            <person name="Daum C."/>
            <person name="Ng V."/>
            <person name="Clum A."/>
            <person name="Steindorff A."/>
            <person name="Ohm R.A."/>
            <person name="Martin F."/>
            <person name="Silar P."/>
            <person name="Natvig D.O."/>
            <person name="Lalanne C."/>
            <person name="Gautier V."/>
            <person name="Ament-Velasquez S.L."/>
            <person name="Kruys A."/>
            <person name="Hutchinson M.I."/>
            <person name="Powell A.J."/>
            <person name="Barry K."/>
            <person name="Miller A.N."/>
            <person name="Grigoriev I.V."/>
            <person name="Debuchy R."/>
            <person name="Gladieux P."/>
            <person name="Hiltunen Thoren M."/>
            <person name="Johannesson H."/>
        </authorList>
    </citation>
    <scope>NUCLEOTIDE SEQUENCE</scope>
    <source>
        <strain evidence="8">PSN324</strain>
    </source>
</reference>
<feature type="domain" description="Rhodopsin" evidence="7">
    <location>
        <begin position="31"/>
        <end position="265"/>
    </location>
</feature>
<name>A0AAV9HYH5_9PEZI</name>
<keyword evidence="4 6" id="KW-0472">Membrane</keyword>
<dbReference type="GO" id="GO:0016020">
    <property type="term" value="C:membrane"/>
    <property type="evidence" value="ECO:0007669"/>
    <property type="project" value="UniProtKB-SubCell"/>
</dbReference>
<feature type="transmembrane region" description="Helical" evidence="6">
    <location>
        <begin position="128"/>
        <end position="151"/>
    </location>
</feature>
<evidence type="ECO:0000313" key="9">
    <source>
        <dbReference type="Proteomes" id="UP001321749"/>
    </source>
</evidence>
<evidence type="ECO:0000256" key="4">
    <source>
        <dbReference type="ARBA" id="ARBA00023136"/>
    </source>
</evidence>